<reference evidence="1 2" key="1">
    <citation type="journal article" date="2021" name="Nat. Commun.">
        <title>Genetic determinants of endophytism in the Arabidopsis root mycobiome.</title>
        <authorList>
            <person name="Mesny F."/>
            <person name="Miyauchi S."/>
            <person name="Thiergart T."/>
            <person name="Pickel B."/>
            <person name="Atanasova L."/>
            <person name="Karlsson M."/>
            <person name="Huettel B."/>
            <person name="Barry K.W."/>
            <person name="Haridas S."/>
            <person name="Chen C."/>
            <person name="Bauer D."/>
            <person name="Andreopoulos W."/>
            <person name="Pangilinan J."/>
            <person name="LaButti K."/>
            <person name="Riley R."/>
            <person name="Lipzen A."/>
            <person name="Clum A."/>
            <person name="Drula E."/>
            <person name="Henrissat B."/>
            <person name="Kohler A."/>
            <person name="Grigoriev I.V."/>
            <person name="Martin F.M."/>
            <person name="Hacquard S."/>
        </authorList>
    </citation>
    <scope>NUCLEOTIDE SEQUENCE [LARGE SCALE GENOMIC DNA]</scope>
    <source>
        <strain evidence="1 2">MPI-SDFR-AT-0080</strain>
    </source>
</reference>
<evidence type="ECO:0000313" key="2">
    <source>
        <dbReference type="Proteomes" id="UP000774617"/>
    </source>
</evidence>
<evidence type="ECO:0000313" key="1">
    <source>
        <dbReference type="EMBL" id="KAH7046585.1"/>
    </source>
</evidence>
<protein>
    <submittedName>
        <fullName evidence="1">Uncharacterized protein</fullName>
    </submittedName>
</protein>
<sequence>MEHRAVHTFPFTAMLAQESLRDLQQSPVTTYENWVHQETISRCIAGIIIIAAALGSVSKEQSFSPPILEAKFPLPSNNTEWLKDKQGWGGPPETHYSSACLASILAGRQPAMKLTEFSFVTIISAILCRICSFEALAGSHHKDLYSSFVRKMDKSLQVADRMLRDYIKTLVLGSTPTPLIHCAVTLLNSSFYHLYASPQLGNMKKLLLRPSILDDYGEGDSIFSHDYSPWLEKALLRAAEALRADSRLGLKYMKKVAPHRFAPLSATSCCEGGLLLCWYLQTKNSLLMNPESQEVLERLLSEGVAEMDGVRMSSEDHHAALPLAACADLVGEGSVWKCKIIPSSNLKEWPCAVSSKLTGLIARLKLMNTASVLPPPHELL</sequence>
<dbReference type="EMBL" id="JAGTJR010000017">
    <property type="protein sequence ID" value="KAH7046585.1"/>
    <property type="molecule type" value="Genomic_DNA"/>
</dbReference>
<proteinExistence type="predicted"/>
<dbReference type="Proteomes" id="UP000774617">
    <property type="component" value="Unassembled WGS sequence"/>
</dbReference>
<gene>
    <name evidence="1" type="ORF">B0J12DRAFT_729443</name>
</gene>
<accession>A0ABQ8G9I0</accession>
<organism evidence="1 2">
    <name type="scientific">Macrophomina phaseolina</name>
    <dbReference type="NCBI Taxonomy" id="35725"/>
    <lineage>
        <taxon>Eukaryota</taxon>
        <taxon>Fungi</taxon>
        <taxon>Dikarya</taxon>
        <taxon>Ascomycota</taxon>
        <taxon>Pezizomycotina</taxon>
        <taxon>Dothideomycetes</taxon>
        <taxon>Dothideomycetes incertae sedis</taxon>
        <taxon>Botryosphaeriales</taxon>
        <taxon>Botryosphaeriaceae</taxon>
        <taxon>Macrophomina</taxon>
    </lineage>
</organism>
<name>A0ABQ8G9I0_9PEZI</name>
<comment type="caution">
    <text evidence="1">The sequence shown here is derived from an EMBL/GenBank/DDBJ whole genome shotgun (WGS) entry which is preliminary data.</text>
</comment>
<keyword evidence="2" id="KW-1185">Reference proteome</keyword>